<gene>
    <name evidence="1" type="ORF">BXY41_106158</name>
</gene>
<dbReference type="InterPro" id="IPR029058">
    <property type="entry name" value="AB_hydrolase_fold"/>
</dbReference>
<proteinExistence type="predicted"/>
<accession>A0A2S6HSA4</accession>
<dbReference type="AlphaFoldDB" id="A0A2S6HSA4"/>
<reference evidence="1 2" key="1">
    <citation type="submission" date="2018-02" db="EMBL/GenBank/DDBJ databases">
        <title>Genomic Encyclopedia of Archaeal and Bacterial Type Strains, Phase II (KMG-II): from individual species to whole genera.</title>
        <authorList>
            <person name="Goeker M."/>
        </authorList>
    </citation>
    <scope>NUCLEOTIDE SEQUENCE [LARGE SCALE GENOMIC DNA]</scope>
    <source>
        <strain evidence="1 2">DSM 3808</strain>
    </source>
</reference>
<dbReference type="Gene3D" id="3.40.50.1820">
    <property type="entry name" value="alpha/beta hydrolase"/>
    <property type="match status" value="1"/>
</dbReference>
<dbReference type="RefSeq" id="WP_104437265.1">
    <property type="nucleotide sequence ID" value="NZ_PTJA01000006.1"/>
</dbReference>
<evidence type="ECO:0000313" key="2">
    <source>
        <dbReference type="Proteomes" id="UP000237749"/>
    </source>
</evidence>
<keyword evidence="2" id="KW-1185">Reference proteome</keyword>
<dbReference type="Proteomes" id="UP000237749">
    <property type="component" value="Unassembled WGS sequence"/>
</dbReference>
<comment type="caution">
    <text evidence="1">The sequence shown here is derived from an EMBL/GenBank/DDBJ whole genome shotgun (WGS) entry which is preliminary data.</text>
</comment>
<organism evidence="1 2">
    <name type="scientific">Lacrimispora xylanisolvens</name>
    <dbReference type="NCBI Taxonomy" id="384636"/>
    <lineage>
        <taxon>Bacteria</taxon>
        <taxon>Bacillati</taxon>
        <taxon>Bacillota</taxon>
        <taxon>Clostridia</taxon>
        <taxon>Lachnospirales</taxon>
        <taxon>Lachnospiraceae</taxon>
        <taxon>Lacrimispora</taxon>
    </lineage>
</organism>
<sequence length="288" mass="32762">MSISIIKKYDFDNFTAVEKVLTIDGNRWRYTVSGKGKRFLLAILSNITGHLLGLPLAEEFREEFITIALSVPPMHTFADTAKGLKAVLDAEQVTKCSVIGNSNGGVYLQNLIKQYPGIADKIVFSHSLTSMNPSDVNTTNASEVRIYSKMRKILKVLPVSVLTYGLGRAFCPKLRLQSGKTDTDKLIALCKEDFKRITKQDFYTMADCMEDFLFNHIFTSEPYINRPKDILIVDSESDNLANPMQRKEMLELCPNANEYHFKTGGHVTIINCREEYFLLLHKFWDRPD</sequence>
<protein>
    <submittedName>
        <fullName evidence="1">Pimeloyl-ACP methyl ester carboxylesterase</fullName>
    </submittedName>
</protein>
<dbReference type="OrthoDB" id="4533875at2"/>
<name>A0A2S6HSA4_9FIRM</name>
<evidence type="ECO:0000313" key="1">
    <source>
        <dbReference type="EMBL" id="PPK80568.1"/>
    </source>
</evidence>
<dbReference type="SUPFAM" id="SSF53474">
    <property type="entry name" value="alpha/beta-Hydrolases"/>
    <property type="match status" value="1"/>
</dbReference>
<dbReference type="EMBL" id="PTJA01000006">
    <property type="protein sequence ID" value="PPK80568.1"/>
    <property type="molecule type" value="Genomic_DNA"/>
</dbReference>